<feature type="transmembrane region" description="Helical" evidence="1">
    <location>
        <begin position="12"/>
        <end position="33"/>
    </location>
</feature>
<dbReference type="AlphaFoldDB" id="A0A7X0VQD9"/>
<evidence type="ECO:0000313" key="2">
    <source>
        <dbReference type="EMBL" id="MBB6713460.1"/>
    </source>
</evidence>
<keyword evidence="1" id="KW-0472">Membrane</keyword>
<dbReference type="Proteomes" id="UP000585258">
    <property type="component" value="Unassembled WGS sequence"/>
</dbReference>
<dbReference type="NCBIfam" id="NF041635">
    <property type="entry name" value="STM3941_fam"/>
    <property type="match status" value="1"/>
</dbReference>
<feature type="transmembrane region" description="Helical" evidence="1">
    <location>
        <begin position="39"/>
        <end position="59"/>
    </location>
</feature>
<dbReference type="InterPro" id="IPR048136">
    <property type="entry name" value="STM3941-like"/>
</dbReference>
<comment type="caution">
    <text evidence="2">The sequence shown here is derived from an EMBL/GenBank/DDBJ whole genome shotgun (WGS) entry which is preliminary data.</text>
</comment>
<keyword evidence="1" id="KW-0812">Transmembrane</keyword>
<keyword evidence="1" id="KW-1133">Transmembrane helix</keyword>
<accession>A0A7X0VQD9</accession>
<sequence length="161" mass="17902">MDEVIIKEKKVIRLIISGITFLIVCIYILTVGIIERNLFLIIIGGISTVLLSATLIFIIKNALSSIPLLIIDKNGITDISTLFSVGFIGWQEIKSINVRKKSRKEYIIITAYDLSKLMKRISPAKRVAIKLNLILKHLPIEISALSLATADIKFNGLVSLL</sequence>
<protein>
    <submittedName>
        <fullName evidence="2">Uncharacterized protein</fullName>
    </submittedName>
</protein>
<reference evidence="2 3" key="1">
    <citation type="submission" date="2020-08" db="EMBL/GenBank/DDBJ databases">
        <title>Clostridia isolated from Swiss meat.</title>
        <authorList>
            <person name="Wambui J."/>
            <person name="Stevens M.J.A."/>
            <person name="Stephan R."/>
        </authorList>
    </citation>
    <scope>NUCLEOTIDE SEQUENCE [LARGE SCALE GENOMIC DNA]</scope>
    <source>
        <strain evidence="2 3">CM001</strain>
    </source>
</reference>
<dbReference type="EMBL" id="JACKWY010000001">
    <property type="protein sequence ID" value="MBB6713460.1"/>
    <property type="molecule type" value="Genomic_DNA"/>
</dbReference>
<dbReference type="RefSeq" id="WP_185163272.1">
    <property type="nucleotide sequence ID" value="NZ_JACKWY010000001.1"/>
</dbReference>
<gene>
    <name evidence="2" type="ORF">H7E68_01770</name>
</gene>
<proteinExistence type="predicted"/>
<evidence type="ECO:0000313" key="3">
    <source>
        <dbReference type="Proteomes" id="UP000585258"/>
    </source>
</evidence>
<evidence type="ECO:0000256" key="1">
    <source>
        <dbReference type="SAM" id="Phobius"/>
    </source>
</evidence>
<name>A0A7X0VQD9_9CLOT</name>
<organism evidence="2 3">
    <name type="scientific">Clostridium gasigenes</name>
    <dbReference type="NCBI Taxonomy" id="94869"/>
    <lineage>
        <taxon>Bacteria</taxon>
        <taxon>Bacillati</taxon>
        <taxon>Bacillota</taxon>
        <taxon>Clostridia</taxon>
        <taxon>Eubacteriales</taxon>
        <taxon>Clostridiaceae</taxon>
        <taxon>Clostridium</taxon>
    </lineage>
</organism>